<name>A0AAE1ZAZ3_SCHME</name>
<evidence type="ECO:0000256" key="3">
    <source>
        <dbReference type="ARBA" id="ARBA00023125"/>
    </source>
</evidence>
<dbReference type="CDD" id="cd00086">
    <property type="entry name" value="homeodomain"/>
    <property type="match status" value="1"/>
</dbReference>
<comment type="subcellular location">
    <subcellularLocation>
        <location evidence="1 6 7">Nucleus</location>
    </subcellularLocation>
</comment>
<feature type="DNA-binding region" description="Homeobox" evidence="6">
    <location>
        <begin position="651"/>
        <end position="710"/>
    </location>
</feature>
<dbReference type="Proteomes" id="UP001292079">
    <property type="component" value="Unassembled WGS sequence"/>
</dbReference>
<feature type="compositionally biased region" description="Low complexity" evidence="8">
    <location>
        <begin position="417"/>
        <end position="432"/>
    </location>
</feature>
<feature type="region of interest" description="Disordered" evidence="8">
    <location>
        <begin position="204"/>
        <end position="251"/>
    </location>
</feature>
<feature type="region of interest" description="Disordered" evidence="8">
    <location>
        <begin position="888"/>
        <end position="908"/>
    </location>
</feature>
<dbReference type="InterPro" id="IPR017970">
    <property type="entry name" value="Homeobox_CS"/>
</dbReference>
<dbReference type="PANTHER" id="PTHR45659">
    <property type="entry name" value="HOMEOBOX PROTEIN HOX"/>
    <property type="match status" value="1"/>
</dbReference>
<keyword evidence="3 6" id="KW-0238">DNA-binding</keyword>
<evidence type="ECO:0000313" key="11">
    <source>
        <dbReference type="Proteomes" id="UP001292079"/>
    </source>
</evidence>
<feature type="compositionally biased region" description="Polar residues" evidence="8">
    <location>
        <begin position="852"/>
        <end position="865"/>
    </location>
</feature>
<feature type="region of interest" description="Disordered" evidence="8">
    <location>
        <begin position="840"/>
        <end position="865"/>
    </location>
</feature>
<feature type="region of interest" description="Disordered" evidence="8">
    <location>
        <begin position="739"/>
        <end position="763"/>
    </location>
</feature>
<evidence type="ECO:0000256" key="5">
    <source>
        <dbReference type="ARBA" id="ARBA00023242"/>
    </source>
</evidence>
<keyword evidence="2" id="KW-0217">Developmental protein</keyword>
<dbReference type="InterPro" id="IPR009057">
    <property type="entry name" value="Homeodomain-like_sf"/>
</dbReference>
<feature type="region of interest" description="Disordered" evidence="8">
    <location>
        <begin position="404"/>
        <end position="432"/>
    </location>
</feature>
<dbReference type="GO" id="GO:0000981">
    <property type="term" value="F:DNA-binding transcription factor activity, RNA polymerase II-specific"/>
    <property type="evidence" value="ECO:0007669"/>
    <property type="project" value="InterPro"/>
</dbReference>
<evidence type="ECO:0000313" key="10">
    <source>
        <dbReference type="EMBL" id="KAK4470398.1"/>
    </source>
</evidence>
<evidence type="ECO:0000256" key="2">
    <source>
        <dbReference type="ARBA" id="ARBA00022473"/>
    </source>
</evidence>
<comment type="caution">
    <text evidence="10">The sequence shown here is derived from an EMBL/GenBank/DDBJ whole genome shotgun (WGS) entry which is preliminary data.</text>
</comment>
<feature type="region of interest" description="Disordered" evidence="8">
    <location>
        <begin position="598"/>
        <end position="633"/>
    </location>
</feature>
<evidence type="ECO:0000259" key="9">
    <source>
        <dbReference type="PROSITE" id="PS50071"/>
    </source>
</evidence>
<evidence type="ECO:0000256" key="4">
    <source>
        <dbReference type="ARBA" id="ARBA00023155"/>
    </source>
</evidence>
<dbReference type="Pfam" id="PF00046">
    <property type="entry name" value="Homeodomain"/>
    <property type="match status" value="1"/>
</dbReference>
<keyword evidence="4 6" id="KW-0371">Homeobox</keyword>
<evidence type="ECO:0000256" key="8">
    <source>
        <dbReference type="SAM" id="MobiDB-lite"/>
    </source>
</evidence>
<evidence type="ECO:0000256" key="1">
    <source>
        <dbReference type="ARBA" id="ARBA00004123"/>
    </source>
</evidence>
<reference evidence="10" key="1">
    <citation type="submission" date="2022-04" db="EMBL/GenBank/DDBJ databases">
        <authorList>
            <person name="Xu L."/>
            <person name="Lv Z."/>
        </authorList>
    </citation>
    <scope>NUCLEOTIDE SEQUENCE</scope>
    <source>
        <strain evidence="10">LV_2022a</strain>
    </source>
</reference>
<dbReference type="PROSITE" id="PS00027">
    <property type="entry name" value="HOMEOBOX_1"/>
    <property type="match status" value="1"/>
</dbReference>
<protein>
    <recommendedName>
        <fullName evidence="9">Homeobox domain-containing protein</fullName>
    </recommendedName>
</protein>
<organism evidence="10 11">
    <name type="scientific">Schistosoma mekongi</name>
    <name type="common">Parasitic worm</name>
    <dbReference type="NCBI Taxonomy" id="38744"/>
    <lineage>
        <taxon>Eukaryota</taxon>
        <taxon>Metazoa</taxon>
        <taxon>Spiralia</taxon>
        <taxon>Lophotrochozoa</taxon>
        <taxon>Platyhelminthes</taxon>
        <taxon>Trematoda</taxon>
        <taxon>Digenea</taxon>
        <taxon>Strigeidida</taxon>
        <taxon>Schistosomatoidea</taxon>
        <taxon>Schistosomatidae</taxon>
        <taxon>Schistosoma</taxon>
    </lineage>
</organism>
<keyword evidence="11" id="KW-1185">Reference proteome</keyword>
<feature type="compositionally biased region" description="Low complexity" evidence="8">
    <location>
        <begin position="745"/>
        <end position="759"/>
    </location>
</feature>
<gene>
    <name evidence="10" type="ORF">MN116_005956</name>
</gene>
<dbReference type="GO" id="GO:0005634">
    <property type="term" value="C:nucleus"/>
    <property type="evidence" value="ECO:0007669"/>
    <property type="project" value="UniProtKB-SubCell"/>
</dbReference>
<dbReference type="InterPro" id="IPR001356">
    <property type="entry name" value="HD"/>
</dbReference>
<dbReference type="GO" id="GO:0009952">
    <property type="term" value="P:anterior/posterior pattern specification"/>
    <property type="evidence" value="ECO:0007669"/>
    <property type="project" value="TreeGrafter"/>
</dbReference>
<dbReference type="InterPro" id="IPR050296">
    <property type="entry name" value="Antp_homeobox"/>
</dbReference>
<dbReference type="SUPFAM" id="SSF46689">
    <property type="entry name" value="Homeodomain-like"/>
    <property type="match status" value="1"/>
</dbReference>
<accession>A0AAE1ZAZ3</accession>
<dbReference type="PROSITE" id="PS00032">
    <property type="entry name" value="ANTENNAPEDIA"/>
    <property type="match status" value="1"/>
</dbReference>
<dbReference type="EMBL" id="JALJAT010000004">
    <property type="protein sequence ID" value="KAK4470398.1"/>
    <property type="molecule type" value="Genomic_DNA"/>
</dbReference>
<keyword evidence="5 6" id="KW-0539">Nucleus</keyword>
<dbReference type="AlphaFoldDB" id="A0AAE1ZAZ3"/>
<proteinExistence type="predicted"/>
<sequence length="996" mass="112342">MSVLLSMQNSQTIANLPKHMINPNYNTTEITNLIVASRSNVDCSGIDVNDDDINNGSNRGDHLSVSGYCLLHSENDFTNPISSNDSRYVADAYMRHTTKSAKAITVTTTVARTLDSVNHFITRSLPPPPLQPPPNSTLSQPLHLALEGQRSALGLINSPYQTKQDNRLASFKTNSSNVGDDIINDNLQIMENSNSLDIELTVNSNKKSNDNHSHQSSSVHSKQHHQHSYSDYNPSHLPHSQHHHPQKILNPCSNPMDLFNNNNSDVENVVCLSNYSHFIQTHQRDAGDFEFDTELDEMSMTRNSNFHLHNATQQPHHDDGFYQLPNNSWKYMHSKQSIDSIASTREDSNIIITTTIDNISSSNDNSLGANHSFPSSHSVRDYPPIITNNDSISATQLLKSVTCYQHHQHQPQHHLSAKSSSSLSTSPSSLSTTLRSNSTLMLPIIHHQHTLYQLNHKNERALNRHSNQNTVNNNTPNRQPSVTVIYPWMKRVHSKAARQTVGKSMNTKHQIKKQTELVSSIQHIETEEMVKHHHQQHSDHHLKSKEPKINMKHIGSSQHLSLGGSSPSLSLTQTSSQLPTMLGVVHSNTVGQLDWTRDDHHHHQEQSQQQRQLNESSSELLKPSKCISDPSSFSSLDETDDICYINQVNDPKRTRTAYTRQQILELEKEFHYNKYLTRKRRLEIAHTLTLSERQIKIWFQNRRMKWKKEHHLPGMKQRLIESRSPNSHFSKVHSNTNNIATMHTSNNSNNNQNPLSNRNIPFQASPSLFSNPFQLVSQDTKSCSLISSNNCTSNSSSSCQVVSSTNDDNASMTASIQHDQWPSIVSSNLQTYNNSSINSLYPSSLSHHPHQQNRQSGNYNLNGSESPILSDYTSPILNIDHTHLHSNHLHNRQSHHDNNINSAFHDNSNTNNTVNNVINNSRYHNIPVNDVHLSKAIRQTYLTNSIETENEQQTMCITRNYSNQSDCSSSICSGQNSNCGSNSTVNCSIHGREAIV</sequence>
<reference evidence="10" key="2">
    <citation type="journal article" date="2023" name="Infect Dis Poverty">
        <title>Chromosome-scale genome of the human blood fluke Schistosoma mekongi and its implications for public health.</title>
        <authorList>
            <person name="Zhou M."/>
            <person name="Xu L."/>
            <person name="Xu D."/>
            <person name="Chen W."/>
            <person name="Khan J."/>
            <person name="Hu Y."/>
            <person name="Huang H."/>
            <person name="Wei H."/>
            <person name="Zhang Y."/>
            <person name="Chusongsang P."/>
            <person name="Tanasarnprasert K."/>
            <person name="Hu X."/>
            <person name="Limpanont Y."/>
            <person name="Lv Z."/>
        </authorList>
    </citation>
    <scope>NUCLEOTIDE SEQUENCE</scope>
    <source>
        <strain evidence="10">LV_2022a</strain>
    </source>
</reference>
<dbReference type="GO" id="GO:0000122">
    <property type="term" value="P:negative regulation of transcription by RNA polymerase II"/>
    <property type="evidence" value="ECO:0007669"/>
    <property type="project" value="TreeGrafter"/>
</dbReference>
<dbReference type="InterPro" id="IPR001827">
    <property type="entry name" value="Homeobox_Antennapedia_CS"/>
</dbReference>
<evidence type="ECO:0000256" key="6">
    <source>
        <dbReference type="PROSITE-ProRule" id="PRU00108"/>
    </source>
</evidence>
<dbReference type="PANTHER" id="PTHR45659:SF22">
    <property type="entry name" value="HOMEOTIC PROTEIN ANTENNAPEDIA-RELATED"/>
    <property type="match status" value="1"/>
</dbReference>
<dbReference type="SMART" id="SM00389">
    <property type="entry name" value="HOX"/>
    <property type="match status" value="1"/>
</dbReference>
<dbReference type="PROSITE" id="PS50071">
    <property type="entry name" value="HOMEOBOX_2"/>
    <property type="match status" value="1"/>
</dbReference>
<feature type="domain" description="Homeobox" evidence="9">
    <location>
        <begin position="649"/>
        <end position="709"/>
    </location>
</feature>
<feature type="compositionally biased region" description="Low complexity" evidence="8">
    <location>
        <begin position="229"/>
        <end position="238"/>
    </location>
</feature>
<dbReference type="Gene3D" id="1.10.10.60">
    <property type="entry name" value="Homeodomain-like"/>
    <property type="match status" value="1"/>
</dbReference>
<dbReference type="PRINTS" id="PR00024">
    <property type="entry name" value="HOMEOBOX"/>
</dbReference>
<feature type="compositionally biased region" description="Low complexity" evidence="8">
    <location>
        <begin position="606"/>
        <end position="621"/>
    </location>
</feature>
<feature type="compositionally biased region" description="Basic residues" evidence="8">
    <location>
        <begin position="406"/>
        <end position="416"/>
    </location>
</feature>
<evidence type="ECO:0000256" key="7">
    <source>
        <dbReference type="RuleBase" id="RU000682"/>
    </source>
</evidence>
<dbReference type="InterPro" id="IPR020479">
    <property type="entry name" value="HD_metazoa"/>
</dbReference>
<dbReference type="GO" id="GO:0000978">
    <property type="term" value="F:RNA polymerase II cis-regulatory region sequence-specific DNA binding"/>
    <property type="evidence" value="ECO:0007669"/>
    <property type="project" value="TreeGrafter"/>
</dbReference>